<name>A0AA42TV64_9BURK</name>
<feature type="domain" description="Bacteriophage T5 Orf172 DNA-binding" evidence="1">
    <location>
        <begin position="25"/>
        <end position="110"/>
    </location>
</feature>
<dbReference type="Pfam" id="PF10544">
    <property type="entry name" value="T5orf172"/>
    <property type="match status" value="1"/>
</dbReference>
<dbReference type="EMBL" id="JAOCEK010000015">
    <property type="protein sequence ID" value="MDH1335835.1"/>
    <property type="molecule type" value="Genomic_DNA"/>
</dbReference>
<evidence type="ECO:0000313" key="2">
    <source>
        <dbReference type="EMBL" id="MDH1335835.1"/>
    </source>
</evidence>
<dbReference type="InterPro" id="IPR018306">
    <property type="entry name" value="Phage_T5_Orf172_DNA-bd"/>
</dbReference>
<dbReference type="SMART" id="SM00974">
    <property type="entry name" value="T5orf172"/>
    <property type="match status" value="1"/>
</dbReference>
<evidence type="ECO:0000259" key="1">
    <source>
        <dbReference type="SMART" id="SM00974"/>
    </source>
</evidence>
<proteinExistence type="predicted"/>
<protein>
    <recommendedName>
        <fullName evidence="1">Bacteriophage T5 Orf172 DNA-binding domain-containing protein</fullName>
    </recommendedName>
</protein>
<evidence type="ECO:0000313" key="3">
    <source>
        <dbReference type="Proteomes" id="UP001161065"/>
    </source>
</evidence>
<organism evidence="2 3">
    <name type="scientific">Comamonas thiooxydans</name>
    <dbReference type="NCBI Taxonomy" id="363952"/>
    <lineage>
        <taxon>Bacteria</taxon>
        <taxon>Pseudomonadati</taxon>
        <taxon>Pseudomonadota</taxon>
        <taxon>Betaproteobacteria</taxon>
        <taxon>Burkholderiales</taxon>
        <taxon>Comamonadaceae</taxon>
        <taxon>Comamonas</taxon>
    </lineage>
</organism>
<comment type="caution">
    <text evidence="2">The sequence shown here is derived from an EMBL/GenBank/DDBJ whole genome shotgun (WGS) entry which is preliminary data.</text>
</comment>
<accession>A0AA42TV64</accession>
<dbReference type="RefSeq" id="WP_280008711.1">
    <property type="nucleotide sequence ID" value="NZ_JAOCEK010000015.1"/>
</dbReference>
<reference evidence="2" key="1">
    <citation type="submission" date="2022-09" db="EMBL/GenBank/DDBJ databases">
        <title>Intensive care unit water sources are persistently colonized with multi-drug resistant bacteria and are the site of extensive horizontal gene transfer of antibiotic resistance genes.</title>
        <authorList>
            <person name="Diorio-Toth L."/>
        </authorList>
    </citation>
    <scope>NUCLEOTIDE SEQUENCE</scope>
    <source>
        <strain evidence="2">GD03832</strain>
    </source>
</reference>
<dbReference type="Proteomes" id="UP001161065">
    <property type="component" value="Unassembled WGS sequence"/>
</dbReference>
<sequence>MATRDSDFHKNHGKPGWIYVARNDLMREDLYKVGCTADPHPETRTSSLNTEQRGGTSRIGFFNLIYAAAVLDAQGSETALLRRLEVLKESKGKEFVHAPLELIVGEILHIQKLDLQAAVAVAPCPACGGNNRFPPHPFVRYSCGHCNAAFLFVAPGVTRHATHQDRHTLTYSAIDKANPSTRSPLAKAFMQMRDTTRSYFDGELDLEEAYERLKHWIDWDPPLDRSPMLYQKPPTAPRKPKTKSLHIKTRKGWLECPSCLSSVKPDMDGLAICLECGWSNEANT</sequence>
<gene>
    <name evidence="2" type="ORF">N5D63_16950</name>
</gene>
<dbReference type="AlphaFoldDB" id="A0AA42TV64"/>